<evidence type="ECO:0000259" key="8">
    <source>
        <dbReference type="PROSITE" id="PS50109"/>
    </source>
</evidence>
<dbReference type="SUPFAM" id="SSF55874">
    <property type="entry name" value="ATPase domain of HSP90 chaperone/DNA topoisomerase II/histidine kinase"/>
    <property type="match status" value="1"/>
</dbReference>
<dbReference type="SMART" id="SM00448">
    <property type="entry name" value="REC"/>
    <property type="match status" value="1"/>
</dbReference>
<dbReference type="SUPFAM" id="SSF52172">
    <property type="entry name" value="CheY-like"/>
    <property type="match status" value="1"/>
</dbReference>
<dbReference type="SUPFAM" id="SSF47384">
    <property type="entry name" value="Homodimeric domain of signal transducing histidine kinase"/>
    <property type="match status" value="1"/>
</dbReference>
<proteinExistence type="predicted"/>
<feature type="domain" description="Histidine kinase" evidence="8">
    <location>
        <begin position="302"/>
        <end position="522"/>
    </location>
</feature>
<dbReference type="InterPro" id="IPR036890">
    <property type="entry name" value="HATPase_C_sf"/>
</dbReference>
<dbReference type="PANTHER" id="PTHR43047">
    <property type="entry name" value="TWO-COMPONENT HISTIDINE PROTEIN KINASE"/>
    <property type="match status" value="1"/>
</dbReference>
<dbReference type="CDD" id="cd17546">
    <property type="entry name" value="REC_hyHK_CKI1_RcsC-like"/>
    <property type="match status" value="1"/>
</dbReference>
<dbReference type="SMART" id="SM00388">
    <property type="entry name" value="HisKA"/>
    <property type="match status" value="1"/>
</dbReference>
<dbReference type="Gene3D" id="3.40.50.2300">
    <property type="match status" value="1"/>
</dbReference>
<keyword evidence="7" id="KW-0812">Transmembrane</keyword>
<dbReference type="PROSITE" id="PS50110">
    <property type="entry name" value="RESPONSE_REGULATORY"/>
    <property type="match status" value="1"/>
</dbReference>
<keyword evidence="7" id="KW-1133">Transmembrane helix</keyword>
<evidence type="ECO:0000256" key="4">
    <source>
        <dbReference type="ARBA" id="ARBA00022679"/>
    </source>
</evidence>
<dbReference type="CDD" id="cd16922">
    <property type="entry name" value="HATPase_EvgS-ArcB-TorS-like"/>
    <property type="match status" value="1"/>
</dbReference>
<keyword evidence="4" id="KW-0808">Transferase</keyword>
<dbReference type="SMART" id="SM00387">
    <property type="entry name" value="HATPase_c"/>
    <property type="match status" value="1"/>
</dbReference>
<evidence type="ECO:0000256" key="6">
    <source>
        <dbReference type="PROSITE-ProRule" id="PRU00169"/>
    </source>
</evidence>
<gene>
    <name evidence="10" type="ORF">G4D72_10010</name>
</gene>
<name>A0ABX0I5G7_9FLAO</name>
<dbReference type="RefSeq" id="WP_166077559.1">
    <property type="nucleotide sequence ID" value="NZ_JAAJBT010000006.1"/>
</dbReference>
<dbReference type="EC" id="2.7.13.3" evidence="2"/>
<dbReference type="InterPro" id="IPR036097">
    <property type="entry name" value="HisK_dim/P_sf"/>
</dbReference>
<accession>A0ABX0I5G7</accession>
<keyword evidence="3 6" id="KW-0597">Phosphoprotein</keyword>
<dbReference type="PROSITE" id="PS50109">
    <property type="entry name" value="HIS_KIN"/>
    <property type="match status" value="1"/>
</dbReference>
<evidence type="ECO:0000313" key="11">
    <source>
        <dbReference type="Proteomes" id="UP000800984"/>
    </source>
</evidence>
<dbReference type="InterPro" id="IPR003661">
    <property type="entry name" value="HisK_dim/P_dom"/>
</dbReference>
<dbReference type="Gene3D" id="3.30.565.10">
    <property type="entry name" value="Histidine kinase-like ATPase, C-terminal domain"/>
    <property type="match status" value="1"/>
</dbReference>
<evidence type="ECO:0000256" key="1">
    <source>
        <dbReference type="ARBA" id="ARBA00000085"/>
    </source>
</evidence>
<evidence type="ECO:0000259" key="9">
    <source>
        <dbReference type="PROSITE" id="PS50110"/>
    </source>
</evidence>
<organism evidence="10 11">
    <name type="scientific">Flavobacterium difficile</name>
    <dbReference type="NCBI Taxonomy" id="2709659"/>
    <lineage>
        <taxon>Bacteria</taxon>
        <taxon>Pseudomonadati</taxon>
        <taxon>Bacteroidota</taxon>
        <taxon>Flavobacteriia</taxon>
        <taxon>Flavobacteriales</taxon>
        <taxon>Flavobacteriaceae</taxon>
        <taxon>Flavobacterium</taxon>
    </lineage>
</organism>
<comment type="catalytic activity">
    <reaction evidence="1">
        <text>ATP + protein L-histidine = ADP + protein N-phospho-L-histidine.</text>
        <dbReference type="EC" id="2.7.13.3"/>
    </reaction>
</comment>
<dbReference type="Pfam" id="PF05228">
    <property type="entry name" value="CHASE4"/>
    <property type="match status" value="1"/>
</dbReference>
<evidence type="ECO:0000256" key="2">
    <source>
        <dbReference type="ARBA" id="ARBA00012438"/>
    </source>
</evidence>
<dbReference type="InterPro" id="IPR005467">
    <property type="entry name" value="His_kinase_dom"/>
</dbReference>
<comment type="caution">
    <text evidence="10">The sequence shown here is derived from an EMBL/GenBank/DDBJ whole genome shotgun (WGS) entry which is preliminary data.</text>
</comment>
<evidence type="ECO:0000256" key="3">
    <source>
        <dbReference type="ARBA" id="ARBA00022553"/>
    </source>
</evidence>
<dbReference type="Pfam" id="PF00072">
    <property type="entry name" value="Response_reg"/>
    <property type="match status" value="1"/>
</dbReference>
<dbReference type="InterPro" id="IPR007892">
    <property type="entry name" value="CHASE4"/>
</dbReference>
<dbReference type="Proteomes" id="UP000800984">
    <property type="component" value="Unassembled WGS sequence"/>
</dbReference>
<dbReference type="EMBL" id="JAAJBT010000006">
    <property type="protein sequence ID" value="NHM02438.1"/>
    <property type="molecule type" value="Genomic_DNA"/>
</dbReference>
<dbReference type="InterPro" id="IPR001789">
    <property type="entry name" value="Sig_transdc_resp-reg_receiver"/>
</dbReference>
<dbReference type="PRINTS" id="PR00344">
    <property type="entry name" value="BCTRLSENSOR"/>
</dbReference>
<feature type="domain" description="Response regulatory" evidence="9">
    <location>
        <begin position="546"/>
        <end position="661"/>
    </location>
</feature>
<keyword evidence="11" id="KW-1185">Reference proteome</keyword>
<dbReference type="InterPro" id="IPR011006">
    <property type="entry name" value="CheY-like_superfamily"/>
</dbReference>
<dbReference type="InterPro" id="IPR004358">
    <property type="entry name" value="Sig_transdc_His_kin-like_C"/>
</dbReference>
<dbReference type="PANTHER" id="PTHR43047:SF64">
    <property type="entry name" value="HISTIDINE KINASE CONTAINING CHEY-HOMOLOGOUS RECEIVER DOMAIN AND PAS DOMAIN-RELATED"/>
    <property type="match status" value="1"/>
</dbReference>
<dbReference type="Gene3D" id="1.10.287.130">
    <property type="match status" value="1"/>
</dbReference>
<evidence type="ECO:0000256" key="7">
    <source>
        <dbReference type="SAM" id="Phobius"/>
    </source>
</evidence>
<protein>
    <recommendedName>
        <fullName evidence="2">histidine kinase</fullName>
        <ecNumber evidence="2">2.7.13.3</ecNumber>
    </recommendedName>
</protein>
<feature type="modified residue" description="4-aspartylphosphate" evidence="6">
    <location>
        <position position="596"/>
    </location>
</feature>
<keyword evidence="7" id="KW-0472">Membrane</keyword>
<reference evidence="10 11" key="1">
    <citation type="submission" date="2020-02" db="EMBL/GenBank/DDBJ databases">
        <authorList>
            <person name="Chen W.-M."/>
        </authorList>
    </citation>
    <scope>NUCLEOTIDE SEQUENCE [LARGE SCALE GENOMIC DNA]</scope>
    <source>
        <strain evidence="10 11">KDG-16</strain>
    </source>
</reference>
<feature type="transmembrane region" description="Helical" evidence="7">
    <location>
        <begin position="208"/>
        <end position="232"/>
    </location>
</feature>
<sequence length="663" mass="76261">MRVQEKEIFKNSKELYENEINSLLKLNSESYGSVIGDVTYWDEFVDFTKTKNIKWFNTSVANIIDTYNIEYIAAYDINGNFITKVSTNKIKTKAFIPKEVFNKIKEKKNDKFYLSIPEGIVEVYGATIHPSDDPFKNKTKPSGFFFMVRLLDREYFANIEEICSSKIKFYEGNEQAIKTVFTTVPLQDIHKKEVAKLYFKRAYNIDFYITKSILAVMAIAILLAWIVFFYYANKWSRLPLNLIKKILKKSDVAAIEDLKSIKGEFRYMGKLFEENLNQRTELLSAKTKAEESDKLKSAFLMNLSHEIRTPMNAIVGFSDLLLDHTITEEEKQEFVRIVQYNSRILLSIVDDLIEMSKIDSNLIQPNYSNVNLENILKAAFELATFSNKNTNVVVKLQEPSHKLKGNILTDVVKLNQIIINLLNNALKFTDEGFVILDYEVDASNKLIVFSVKDSGIGMPEEFTDRIFKRFNKINAKNISANEGLGLGLAISKSYVEMLGGTISVKTKEGLGSTFTFTIPLIYADKDSIEEEKVNEIINYNLGNEEIVLVAEDDNINYQLIEKLLKIFNFKVIRAHDGLEAVEICKTNDEVDLVFMDIKMPNLDGYGAFQQIRTFNTTLPIIAQTSYSFPEEVEKIKQLGFNDFISKPLEKERLYELVKKYFNK</sequence>
<keyword evidence="5" id="KW-0418">Kinase</keyword>
<evidence type="ECO:0000313" key="10">
    <source>
        <dbReference type="EMBL" id="NHM02438.1"/>
    </source>
</evidence>
<dbReference type="InterPro" id="IPR003594">
    <property type="entry name" value="HATPase_dom"/>
</dbReference>
<dbReference type="CDD" id="cd00082">
    <property type="entry name" value="HisKA"/>
    <property type="match status" value="1"/>
</dbReference>
<dbReference type="Pfam" id="PF00512">
    <property type="entry name" value="HisKA"/>
    <property type="match status" value="1"/>
</dbReference>
<evidence type="ECO:0000256" key="5">
    <source>
        <dbReference type="ARBA" id="ARBA00022777"/>
    </source>
</evidence>
<dbReference type="Pfam" id="PF02518">
    <property type="entry name" value="HATPase_c"/>
    <property type="match status" value="1"/>
</dbReference>